<protein>
    <submittedName>
        <fullName evidence="4">Transposase</fullName>
    </submittedName>
</protein>
<dbReference type="SUPFAM" id="SSF48295">
    <property type="entry name" value="TrpR-like"/>
    <property type="match status" value="2"/>
</dbReference>
<dbReference type="InterPro" id="IPR010921">
    <property type="entry name" value="Trp_repressor/repl_initiator"/>
</dbReference>
<dbReference type="InterPro" id="IPR055247">
    <property type="entry name" value="InsJ-like_HTH"/>
</dbReference>
<feature type="coiled-coil region" evidence="2">
    <location>
        <begin position="185"/>
        <end position="219"/>
    </location>
</feature>
<feature type="domain" description="Insertion element IS150 protein InsJ-like helix-turn-helix" evidence="3">
    <location>
        <begin position="132"/>
        <end position="184"/>
    </location>
</feature>
<proteinExistence type="inferred from homology"/>
<dbReference type="Gene3D" id="1.10.10.10">
    <property type="entry name" value="Winged helix-like DNA-binding domain superfamily/Winged helix DNA-binding domain"/>
    <property type="match status" value="2"/>
</dbReference>
<dbReference type="EMBL" id="CP069280">
    <property type="protein sequence ID" value="QRI54535.1"/>
    <property type="molecule type" value="Genomic_DNA"/>
</dbReference>
<dbReference type="InterPro" id="IPR036388">
    <property type="entry name" value="WH-like_DNA-bd_sf"/>
</dbReference>
<dbReference type="Proteomes" id="UP000663464">
    <property type="component" value="Chromosome"/>
</dbReference>
<dbReference type="PANTHER" id="PTHR33795">
    <property type="entry name" value="INSERTION ELEMENT IS150 PROTEIN INSJ"/>
    <property type="match status" value="1"/>
</dbReference>
<gene>
    <name evidence="4" type="ORF">JQS73_05360</name>
</gene>
<dbReference type="AlphaFoldDB" id="A0ABD7CM78"/>
<reference evidence="4 5" key="1">
    <citation type="journal article" date="2014" name="J. Infect. Dis.">
        <title>Molecular characterization of a novel botulinum neurotoxin type H gene.</title>
        <authorList>
            <person name="Dover N."/>
            <person name="Barash J.R."/>
            <person name="Hill K.K."/>
            <person name="Xie G."/>
            <person name="Arnon S.S."/>
        </authorList>
    </citation>
    <scope>NUCLEOTIDE SEQUENCE [LARGE SCALE GENOMIC DNA]</scope>
    <source>
        <strain evidence="4 5">IBCA10-7060</strain>
    </source>
</reference>
<dbReference type="RefSeq" id="WP_041348335.1">
    <property type="nucleotide sequence ID" value="NZ_CP069280.1"/>
</dbReference>
<organism evidence="4 5">
    <name type="scientific">Clostridium botulinum</name>
    <dbReference type="NCBI Taxonomy" id="1491"/>
    <lineage>
        <taxon>Bacteria</taxon>
        <taxon>Bacillati</taxon>
        <taxon>Bacillota</taxon>
        <taxon>Clostridia</taxon>
        <taxon>Eubacteriales</taxon>
        <taxon>Clostridiaceae</taxon>
        <taxon>Clostridium</taxon>
    </lineage>
</organism>
<evidence type="ECO:0000259" key="3">
    <source>
        <dbReference type="Pfam" id="PF13518"/>
    </source>
</evidence>
<feature type="domain" description="Insertion element IS150 protein InsJ-like helix-turn-helix" evidence="3">
    <location>
        <begin position="12"/>
        <end position="60"/>
    </location>
</feature>
<sequence>MGRKGKVSLDDKIKAIKDYLTDKKSVSQICLELQIHRSAFDEWKRKYHLKGEKGLETIKRNTYYPETIKLQAISDYQNGIGSLNQIWSKYDISNNCILRRWLKKYNGHKTSKSHNSQGDNHMIKGRKTSYEERVEIISFCIENNENYQLAAQKYKVSYQQVYSWTVKYKQSGTEALVDRRGKRKTSEELTEAEKLAAKIKLLEAENKRLQMENGFLKKLKEVERR</sequence>
<comment type="similarity">
    <text evidence="1">Belongs to the IS150/IS1296 orfA family.</text>
</comment>
<evidence type="ECO:0000313" key="4">
    <source>
        <dbReference type="EMBL" id="QRI54535.1"/>
    </source>
</evidence>
<dbReference type="PANTHER" id="PTHR33795:SF1">
    <property type="entry name" value="INSERTION ELEMENT IS150 PROTEIN INSJ"/>
    <property type="match status" value="1"/>
</dbReference>
<dbReference type="Pfam" id="PF13518">
    <property type="entry name" value="HTH_28"/>
    <property type="match status" value="2"/>
</dbReference>
<evidence type="ECO:0000313" key="5">
    <source>
        <dbReference type="Proteomes" id="UP000663464"/>
    </source>
</evidence>
<evidence type="ECO:0000256" key="2">
    <source>
        <dbReference type="SAM" id="Coils"/>
    </source>
</evidence>
<accession>A0ABD7CM78</accession>
<dbReference type="InterPro" id="IPR052057">
    <property type="entry name" value="IS150/IS1296_orfA-like"/>
</dbReference>
<name>A0ABD7CM78_CLOBO</name>
<evidence type="ECO:0000256" key="1">
    <source>
        <dbReference type="ARBA" id="ARBA00038232"/>
    </source>
</evidence>
<keyword evidence="2" id="KW-0175">Coiled coil</keyword>